<organism evidence="1 2">
    <name type="scientific">Artomyces pyxidatus</name>
    <dbReference type="NCBI Taxonomy" id="48021"/>
    <lineage>
        <taxon>Eukaryota</taxon>
        <taxon>Fungi</taxon>
        <taxon>Dikarya</taxon>
        <taxon>Basidiomycota</taxon>
        <taxon>Agaricomycotina</taxon>
        <taxon>Agaricomycetes</taxon>
        <taxon>Russulales</taxon>
        <taxon>Auriscalpiaceae</taxon>
        <taxon>Artomyces</taxon>
    </lineage>
</organism>
<keyword evidence="2" id="KW-1185">Reference proteome</keyword>
<dbReference type="Proteomes" id="UP000814140">
    <property type="component" value="Unassembled WGS sequence"/>
</dbReference>
<sequence length="154" mass="16469">MRPALLLPPQTDNLECIGLGGAKSVQISREAPRSSFHSAVACPLRRHQQRPPASADCERADPRAPPRAAQEGIAALQMAVDGRRTHRGRHASNGTAADIEDPSRPNQPDQDAVLDAPTPIDSVKSALRSATRACWLPPRSLPWPSVASPSTVHT</sequence>
<gene>
    <name evidence="1" type="ORF">BV25DRAFT_1415304</name>
</gene>
<dbReference type="EMBL" id="MU277192">
    <property type="protein sequence ID" value="KAI0066658.1"/>
    <property type="molecule type" value="Genomic_DNA"/>
</dbReference>
<evidence type="ECO:0000313" key="2">
    <source>
        <dbReference type="Proteomes" id="UP000814140"/>
    </source>
</evidence>
<comment type="caution">
    <text evidence="1">The sequence shown here is derived from an EMBL/GenBank/DDBJ whole genome shotgun (WGS) entry which is preliminary data.</text>
</comment>
<reference evidence="1" key="1">
    <citation type="submission" date="2021-03" db="EMBL/GenBank/DDBJ databases">
        <authorList>
            <consortium name="DOE Joint Genome Institute"/>
            <person name="Ahrendt S."/>
            <person name="Looney B.P."/>
            <person name="Miyauchi S."/>
            <person name="Morin E."/>
            <person name="Drula E."/>
            <person name="Courty P.E."/>
            <person name="Chicoki N."/>
            <person name="Fauchery L."/>
            <person name="Kohler A."/>
            <person name="Kuo A."/>
            <person name="Labutti K."/>
            <person name="Pangilinan J."/>
            <person name="Lipzen A."/>
            <person name="Riley R."/>
            <person name="Andreopoulos W."/>
            <person name="He G."/>
            <person name="Johnson J."/>
            <person name="Barry K.W."/>
            <person name="Grigoriev I.V."/>
            <person name="Nagy L."/>
            <person name="Hibbett D."/>
            <person name="Henrissat B."/>
            <person name="Matheny P.B."/>
            <person name="Labbe J."/>
            <person name="Martin F."/>
        </authorList>
    </citation>
    <scope>NUCLEOTIDE SEQUENCE</scope>
    <source>
        <strain evidence="1">HHB10654</strain>
    </source>
</reference>
<reference evidence="1" key="2">
    <citation type="journal article" date="2022" name="New Phytol.">
        <title>Evolutionary transition to the ectomycorrhizal habit in the genomes of a hyperdiverse lineage of mushroom-forming fungi.</title>
        <authorList>
            <person name="Looney B."/>
            <person name="Miyauchi S."/>
            <person name="Morin E."/>
            <person name="Drula E."/>
            <person name="Courty P.E."/>
            <person name="Kohler A."/>
            <person name="Kuo A."/>
            <person name="LaButti K."/>
            <person name="Pangilinan J."/>
            <person name="Lipzen A."/>
            <person name="Riley R."/>
            <person name="Andreopoulos W."/>
            <person name="He G."/>
            <person name="Johnson J."/>
            <person name="Nolan M."/>
            <person name="Tritt A."/>
            <person name="Barry K.W."/>
            <person name="Grigoriev I.V."/>
            <person name="Nagy L.G."/>
            <person name="Hibbett D."/>
            <person name="Henrissat B."/>
            <person name="Matheny P.B."/>
            <person name="Labbe J."/>
            <person name="Martin F.M."/>
        </authorList>
    </citation>
    <scope>NUCLEOTIDE SEQUENCE</scope>
    <source>
        <strain evidence="1">HHB10654</strain>
    </source>
</reference>
<evidence type="ECO:0000313" key="1">
    <source>
        <dbReference type="EMBL" id="KAI0066658.1"/>
    </source>
</evidence>
<accession>A0ACB8TE03</accession>
<protein>
    <submittedName>
        <fullName evidence="1">Uncharacterized protein</fullName>
    </submittedName>
</protein>
<name>A0ACB8TE03_9AGAM</name>
<proteinExistence type="predicted"/>